<keyword evidence="3" id="KW-1185">Reference proteome</keyword>
<protein>
    <submittedName>
        <fullName evidence="2">Lysophospholipase L1-like esterase</fullName>
    </submittedName>
</protein>
<dbReference type="Proteomes" id="UP000289821">
    <property type="component" value="Unassembled WGS sequence"/>
</dbReference>
<dbReference type="PROSITE" id="PS51257">
    <property type="entry name" value="PROKAR_LIPOPROTEIN"/>
    <property type="match status" value="1"/>
</dbReference>
<dbReference type="Gene3D" id="3.40.50.1110">
    <property type="entry name" value="SGNH hydrolase"/>
    <property type="match status" value="1"/>
</dbReference>
<dbReference type="InterPro" id="IPR013830">
    <property type="entry name" value="SGNH_hydro"/>
</dbReference>
<name>A0A4Q0NZ59_9FLAO</name>
<dbReference type="CDD" id="cd01832">
    <property type="entry name" value="SGNH_hydrolase_like_1"/>
    <property type="match status" value="1"/>
</dbReference>
<reference evidence="2 3" key="1">
    <citation type="submission" date="2018-07" db="EMBL/GenBank/DDBJ databases">
        <title>Leeuwenhoekiella genomics.</title>
        <authorList>
            <person name="Tahon G."/>
            <person name="Willems A."/>
        </authorList>
    </citation>
    <scope>NUCLEOTIDE SEQUENCE [LARGE SCALE GENOMIC DNA]</scope>
    <source>
        <strain evidence="2 3">R-50232</strain>
    </source>
</reference>
<organism evidence="2 3">
    <name type="scientific">Leeuwenhoekiella aestuarii</name>
    <dbReference type="NCBI Taxonomy" id="2249426"/>
    <lineage>
        <taxon>Bacteria</taxon>
        <taxon>Pseudomonadati</taxon>
        <taxon>Bacteroidota</taxon>
        <taxon>Flavobacteriia</taxon>
        <taxon>Flavobacteriales</taxon>
        <taxon>Flavobacteriaceae</taxon>
        <taxon>Leeuwenhoekiella</taxon>
    </lineage>
</organism>
<dbReference type="EMBL" id="QOVI01000001">
    <property type="protein sequence ID" value="RXG18253.1"/>
    <property type="molecule type" value="Genomic_DNA"/>
</dbReference>
<evidence type="ECO:0000313" key="2">
    <source>
        <dbReference type="EMBL" id="RXG18253.1"/>
    </source>
</evidence>
<dbReference type="GO" id="GO:0016788">
    <property type="term" value="F:hydrolase activity, acting on ester bonds"/>
    <property type="evidence" value="ECO:0007669"/>
    <property type="project" value="UniProtKB-ARBA"/>
</dbReference>
<evidence type="ECO:0000259" key="1">
    <source>
        <dbReference type="Pfam" id="PF13472"/>
    </source>
</evidence>
<sequence length="241" mass="26946">MKNYTLYILNAVTILILLGCGVTEETTSTIEELPIAEENSDYSYLALGDSYTIGESVCNTCRFPIQLENALEQLTNKSVHTDIIATTGWRTDNLIKAIEDQNPDKTYDFVTLLIGVNNQFQRTPFSVYESEFPQLLTTAITLAQGKKERVIIVSIPDYAFTPYGQTTSNPQQISDELDKYNAHAKEVAEKRGVKFLNITDITRRGIAEPNLVASDGLHPSEDAYAEFVDRLLPIVNTIIKD</sequence>
<accession>A0A4Q0NZ59</accession>
<dbReference type="InterPro" id="IPR036514">
    <property type="entry name" value="SGNH_hydro_sf"/>
</dbReference>
<dbReference type="AlphaFoldDB" id="A0A4Q0NZ59"/>
<comment type="caution">
    <text evidence="2">The sequence shown here is derived from an EMBL/GenBank/DDBJ whole genome shotgun (WGS) entry which is preliminary data.</text>
</comment>
<dbReference type="OrthoDB" id="158267at2"/>
<feature type="domain" description="SGNH hydrolase-type esterase" evidence="1">
    <location>
        <begin position="46"/>
        <end position="225"/>
    </location>
</feature>
<dbReference type="SUPFAM" id="SSF52266">
    <property type="entry name" value="SGNH hydrolase"/>
    <property type="match status" value="1"/>
</dbReference>
<gene>
    <name evidence="2" type="ORF">DSM04_101445</name>
</gene>
<evidence type="ECO:0000313" key="3">
    <source>
        <dbReference type="Proteomes" id="UP000289821"/>
    </source>
</evidence>
<proteinExistence type="predicted"/>
<dbReference type="RefSeq" id="WP_128759815.1">
    <property type="nucleotide sequence ID" value="NZ_QOVI01000001.1"/>
</dbReference>
<dbReference type="Pfam" id="PF13472">
    <property type="entry name" value="Lipase_GDSL_2"/>
    <property type="match status" value="1"/>
</dbReference>